<dbReference type="PANTHER" id="PTHR44688">
    <property type="entry name" value="DNA-BINDING TRANSCRIPTIONAL ACTIVATOR DEVR_DOSR"/>
    <property type="match status" value="1"/>
</dbReference>
<evidence type="ECO:0000313" key="5">
    <source>
        <dbReference type="EMBL" id="GAA4203235.1"/>
    </source>
</evidence>
<dbReference type="PROSITE" id="PS50043">
    <property type="entry name" value="HTH_LUXR_2"/>
    <property type="match status" value="1"/>
</dbReference>
<feature type="domain" description="HTH luxR-type" evidence="4">
    <location>
        <begin position="18"/>
        <end position="83"/>
    </location>
</feature>
<dbReference type="SUPFAM" id="SSF46894">
    <property type="entry name" value="C-terminal effector domain of the bipartite response regulators"/>
    <property type="match status" value="1"/>
</dbReference>
<evidence type="ECO:0000313" key="6">
    <source>
        <dbReference type="Proteomes" id="UP001501772"/>
    </source>
</evidence>
<dbReference type="RefSeq" id="WP_344851253.1">
    <property type="nucleotide sequence ID" value="NZ_BAABBY010000004.1"/>
</dbReference>
<dbReference type="PANTHER" id="PTHR44688:SF16">
    <property type="entry name" value="DNA-BINDING TRANSCRIPTIONAL ACTIVATOR DEVR_DOSR"/>
    <property type="match status" value="1"/>
</dbReference>
<dbReference type="CDD" id="cd06170">
    <property type="entry name" value="LuxR_C_like"/>
    <property type="match status" value="1"/>
</dbReference>
<keyword evidence="2" id="KW-0238">DNA-binding</keyword>
<evidence type="ECO:0000256" key="2">
    <source>
        <dbReference type="ARBA" id="ARBA00023125"/>
    </source>
</evidence>
<dbReference type="Pfam" id="PF00196">
    <property type="entry name" value="GerE"/>
    <property type="match status" value="1"/>
</dbReference>
<dbReference type="Gene3D" id="1.10.10.10">
    <property type="entry name" value="Winged helix-like DNA-binding domain superfamily/Winged helix DNA-binding domain"/>
    <property type="match status" value="1"/>
</dbReference>
<gene>
    <name evidence="5" type="ORF">GCM10022289_19170</name>
</gene>
<dbReference type="PROSITE" id="PS00622">
    <property type="entry name" value="HTH_LUXR_1"/>
    <property type="match status" value="1"/>
</dbReference>
<accession>A0ABP8BC05</accession>
<evidence type="ECO:0000256" key="3">
    <source>
        <dbReference type="ARBA" id="ARBA00023163"/>
    </source>
</evidence>
<organism evidence="5 6">
    <name type="scientific">Pedobacter jeongneungensis</name>
    <dbReference type="NCBI Taxonomy" id="947309"/>
    <lineage>
        <taxon>Bacteria</taxon>
        <taxon>Pseudomonadati</taxon>
        <taxon>Bacteroidota</taxon>
        <taxon>Sphingobacteriia</taxon>
        <taxon>Sphingobacteriales</taxon>
        <taxon>Sphingobacteriaceae</taxon>
        <taxon>Pedobacter</taxon>
    </lineage>
</organism>
<dbReference type="SMART" id="SM00421">
    <property type="entry name" value="HTH_LUXR"/>
    <property type="match status" value="1"/>
</dbReference>
<dbReference type="PRINTS" id="PR00038">
    <property type="entry name" value="HTHLUXR"/>
</dbReference>
<name>A0ABP8BC05_9SPHI</name>
<dbReference type="EMBL" id="BAABBY010000004">
    <property type="protein sequence ID" value="GAA4203235.1"/>
    <property type="molecule type" value="Genomic_DNA"/>
</dbReference>
<sequence length="86" mass="9871">MQINVEVSRPLKSLQSNVPPRQIFFTPRELEILQLMADGLDSQKIADRLFLSINTVRTHRKNMQERHKCLNAAGLVSLAFRKGIIQ</sequence>
<comment type="caution">
    <text evidence="5">The sequence shown here is derived from an EMBL/GenBank/DDBJ whole genome shotgun (WGS) entry which is preliminary data.</text>
</comment>
<evidence type="ECO:0000256" key="1">
    <source>
        <dbReference type="ARBA" id="ARBA00023015"/>
    </source>
</evidence>
<proteinExistence type="predicted"/>
<protein>
    <recommendedName>
        <fullName evidence="4">HTH luxR-type domain-containing protein</fullName>
    </recommendedName>
</protein>
<keyword evidence="6" id="KW-1185">Reference proteome</keyword>
<dbReference type="Proteomes" id="UP001501772">
    <property type="component" value="Unassembled WGS sequence"/>
</dbReference>
<reference evidence="6" key="1">
    <citation type="journal article" date="2019" name="Int. J. Syst. Evol. Microbiol.">
        <title>The Global Catalogue of Microorganisms (GCM) 10K type strain sequencing project: providing services to taxonomists for standard genome sequencing and annotation.</title>
        <authorList>
            <consortium name="The Broad Institute Genomics Platform"/>
            <consortium name="The Broad Institute Genome Sequencing Center for Infectious Disease"/>
            <person name="Wu L."/>
            <person name="Ma J."/>
        </authorList>
    </citation>
    <scope>NUCLEOTIDE SEQUENCE [LARGE SCALE GENOMIC DNA]</scope>
    <source>
        <strain evidence="6">JCM 17626</strain>
    </source>
</reference>
<dbReference type="InterPro" id="IPR000792">
    <property type="entry name" value="Tscrpt_reg_LuxR_C"/>
</dbReference>
<evidence type="ECO:0000259" key="4">
    <source>
        <dbReference type="PROSITE" id="PS50043"/>
    </source>
</evidence>
<dbReference type="InterPro" id="IPR016032">
    <property type="entry name" value="Sig_transdc_resp-reg_C-effctor"/>
</dbReference>
<dbReference type="InterPro" id="IPR036388">
    <property type="entry name" value="WH-like_DNA-bd_sf"/>
</dbReference>
<keyword evidence="1" id="KW-0805">Transcription regulation</keyword>
<keyword evidence="3" id="KW-0804">Transcription</keyword>